<dbReference type="Proteomes" id="UP001250214">
    <property type="component" value="Unassembled WGS sequence"/>
</dbReference>
<accession>A0ABU2H613</accession>
<keyword evidence="2" id="KW-1185">Reference proteome</keyword>
<dbReference type="EMBL" id="JAVLVT010000004">
    <property type="protein sequence ID" value="MDS1270730.1"/>
    <property type="molecule type" value="Genomic_DNA"/>
</dbReference>
<proteinExistence type="predicted"/>
<name>A0ABU2H613_9ACTN</name>
<sequence length="253" mass="28378">MPKAPTVKIISTTLPEAFHPGWNKLPGFTATGRSITIHPATFFYKYDNPAPEWLICDWVGVRDRLLPARETGETTVEQMALDYVRAHARTTHDAAEVLRIAWEVYSFLFRESHLADPALQRMGVEPRHLRVLREMACVMALNRVETNGAISNVNPSWLFGIAAKVVYDLSEEEATSVDELYHGTWFNEPRRIEQVLAHAALGGRLVHGCQSSIYVNMAGGAILPFGADVARFQADLARFKDDWVEKIEACANK</sequence>
<reference evidence="2" key="1">
    <citation type="submission" date="2023-07" db="EMBL/GenBank/DDBJ databases">
        <title>Novel species in the genus Lipingzhangella isolated from Sambhar Salt Lake.</title>
        <authorList>
            <person name="Jiya N."/>
            <person name="Kajale S."/>
            <person name="Sharma A."/>
        </authorList>
    </citation>
    <scope>NUCLEOTIDE SEQUENCE [LARGE SCALE GENOMIC DNA]</scope>
    <source>
        <strain evidence="2">LS1_29</strain>
    </source>
</reference>
<organism evidence="1 2">
    <name type="scientific">Lipingzhangella rawalii</name>
    <dbReference type="NCBI Taxonomy" id="2055835"/>
    <lineage>
        <taxon>Bacteria</taxon>
        <taxon>Bacillati</taxon>
        <taxon>Actinomycetota</taxon>
        <taxon>Actinomycetes</taxon>
        <taxon>Streptosporangiales</taxon>
        <taxon>Nocardiopsidaceae</taxon>
        <taxon>Lipingzhangella</taxon>
    </lineage>
</organism>
<evidence type="ECO:0000313" key="1">
    <source>
        <dbReference type="EMBL" id="MDS1270730.1"/>
    </source>
</evidence>
<comment type="caution">
    <text evidence="1">The sequence shown here is derived from an EMBL/GenBank/DDBJ whole genome shotgun (WGS) entry which is preliminary data.</text>
</comment>
<gene>
    <name evidence="1" type="ORF">RIF23_10505</name>
</gene>
<protein>
    <submittedName>
        <fullName evidence="1">Uncharacterized protein</fullName>
    </submittedName>
</protein>
<dbReference type="RefSeq" id="WP_310912278.1">
    <property type="nucleotide sequence ID" value="NZ_JAVLVT010000004.1"/>
</dbReference>
<evidence type="ECO:0000313" key="2">
    <source>
        <dbReference type="Proteomes" id="UP001250214"/>
    </source>
</evidence>